<dbReference type="Gene3D" id="2.60.40.1120">
    <property type="entry name" value="Carboxypeptidase-like, regulatory domain"/>
    <property type="match status" value="1"/>
</dbReference>
<keyword evidence="5" id="KW-0472">Membrane</keyword>
<dbReference type="GO" id="GO:0009279">
    <property type="term" value="C:cell outer membrane"/>
    <property type="evidence" value="ECO:0007669"/>
    <property type="project" value="UniProtKB-SubCell"/>
</dbReference>
<keyword evidence="10" id="KW-1185">Reference proteome</keyword>
<feature type="domain" description="TonB-dependent transporter Oar-like beta-barrel" evidence="8">
    <location>
        <begin position="344"/>
        <end position="1032"/>
    </location>
</feature>
<dbReference type="Pfam" id="PF13620">
    <property type="entry name" value="CarboxypepD_reg"/>
    <property type="match status" value="1"/>
</dbReference>
<feature type="signal peptide" evidence="7">
    <location>
        <begin position="1"/>
        <end position="21"/>
    </location>
</feature>
<organism evidence="9 10">
    <name type="scientific">Erythrobacter neustonensis</name>
    <dbReference type="NCBI Taxonomy" id="1112"/>
    <lineage>
        <taxon>Bacteria</taxon>
        <taxon>Pseudomonadati</taxon>
        <taxon>Pseudomonadota</taxon>
        <taxon>Alphaproteobacteria</taxon>
        <taxon>Sphingomonadales</taxon>
        <taxon>Erythrobacteraceae</taxon>
        <taxon>Erythrobacter/Porphyrobacter group</taxon>
        <taxon>Erythrobacter</taxon>
    </lineage>
</organism>
<dbReference type="GO" id="GO:0015344">
    <property type="term" value="F:siderophore uptake transmembrane transporter activity"/>
    <property type="evidence" value="ECO:0007669"/>
    <property type="project" value="TreeGrafter"/>
</dbReference>
<evidence type="ECO:0000256" key="5">
    <source>
        <dbReference type="ARBA" id="ARBA00023136"/>
    </source>
</evidence>
<dbReference type="SUPFAM" id="SSF56935">
    <property type="entry name" value="Porins"/>
    <property type="match status" value="1"/>
</dbReference>
<evidence type="ECO:0000256" key="3">
    <source>
        <dbReference type="ARBA" id="ARBA00022452"/>
    </source>
</evidence>
<keyword evidence="2" id="KW-0813">Transport</keyword>
<keyword evidence="7" id="KW-0732">Signal</keyword>
<keyword evidence="6" id="KW-0998">Cell outer membrane</keyword>
<accession>A0A192D3R3</accession>
<keyword evidence="3" id="KW-1134">Transmembrane beta strand</keyword>
<dbReference type="RefSeq" id="WP_068350561.1">
    <property type="nucleotide sequence ID" value="NZ_CP016033.1"/>
</dbReference>
<evidence type="ECO:0000256" key="6">
    <source>
        <dbReference type="ARBA" id="ARBA00023237"/>
    </source>
</evidence>
<dbReference type="PANTHER" id="PTHR30069">
    <property type="entry name" value="TONB-DEPENDENT OUTER MEMBRANE RECEPTOR"/>
    <property type="match status" value="1"/>
</dbReference>
<protein>
    <recommendedName>
        <fullName evidence="8">TonB-dependent transporter Oar-like beta-barrel domain-containing protein</fullName>
    </recommendedName>
</protein>
<dbReference type="OrthoDB" id="9768147at2"/>
<comment type="subcellular location">
    <subcellularLocation>
        <location evidence="1">Cell outer membrane</location>
        <topology evidence="1">Multi-pass membrane protein</topology>
    </subcellularLocation>
</comment>
<dbReference type="PANTHER" id="PTHR30069:SF46">
    <property type="entry name" value="OAR PROTEIN"/>
    <property type="match status" value="1"/>
</dbReference>
<proteinExistence type="predicted"/>
<evidence type="ECO:0000256" key="2">
    <source>
        <dbReference type="ARBA" id="ARBA00022448"/>
    </source>
</evidence>
<dbReference type="InterPro" id="IPR057601">
    <property type="entry name" value="Oar-like_b-barrel"/>
</dbReference>
<dbReference type="GO" id="GO:0044718">
    <property type="term" value="P:siderophore transmembrane transport"/>
    <property type="evidence" value="ECO:0007669"/>
    <property type="project" value="TreeGrafter"/>
</dbReference>
<evidence type="ECO:0000256" key="4">
    <source>
        <dbReference type="ARBA" id="ARBA00022692"/>
    </source>
</evidence>
<gene>
    <name evidence="9" type="ORF">A9D12_06485</name>
</gene>
<dbReference type="InterPro" id="IPR039426">
    <property type="entry name" value="TonB-dep_rcpt-like"/>
</dbReference>
<feature type="chain" id="PRO_5008251708" description="TonB-dependent transporter Oar-like beta-barrel domain-containing protein" evidence="7">
    <location>
        <begin position="22"/>
        <end position="1110"/>
    </location>
</feature>
<name>A0A192D3R3_9SPHN</name>
<evidence type="ECO:0000259" key="8">
    <source>
        <dbReference type="Pfam" id="PF25183"/>
    </source>
</evidence>
<dbReference type="InterPro" id="IPR008969">
    <property type="entry name" value="CarboxyPept-like_regulatory"/>
</dbReference>
<dbReference type="AlphaFoldDB" id="A0A192D3R3"/>
<evidence type="ECO:0000313" key="10">
    <source>
        <dbReference type="Proteomes" id="UP000078263"/>
    </source>
</evidence>
<dbReference type="SUPFAM" id="SSF49464">
    <property type="entry name" value="Carboxypeptidase regulatory domain-like"/>
    <property type="match status" value="1"/>
</dbReference>
<sequence length="1110" mass="119617">MKLKYLLAASIVSLAATTTIATPVSAQETTSSVRGDVLDQNGNPVVGATVKVTHVPSGTTSTQTTDAAGGFNAAGLRLGGPFTVEVTADGFETASQEIGFLTAGQAQRISVALAEQGQTIVVTGSRARSAITLSTGAATVLTANDIAGIANINRDVRNLAARDPLVTLDATNNGAITIAGQNNRFNRFTVDGVAFGDPFGLESGGLVSSRGPVPLDAIGEFSVEIAPVDIQQGFFQGGAINTQLKSGGNNFTFMGAAYYQNDDLRGSKADNLRRIGAFDSQVYVAQVTGPIIQDKLFFAVTYERTRDTVPADVAPSQLGITDAEIANIGSIAQSVYNYDTLGVASDIVEKDDKLITKIDWNVADGHRLSATYIWNDSALLAGQTGTAQIVAVNPTYNLLSNNYLQGAKNHFGILQSNNQWSDDFSTVLRVSYADYVRLQQPIGGREFGQFQVCLDPVNPVTATPALGGGSLICSPNQQRINFGPDVSRQANELDSQSLAVEFAATLKAGNHTFKMIAERRQQDVRNLFAQRVSGAFYFDSVANFEARRANELDFAVPLRGGIDTVTAEFENNSWTFGLMDTIDLTDTLTVVAGVRYDLFDSPDRPFFNQFFLERYGFPNTSTLNGRDLLQPRFGLNWKPSDRLQVRGSAGLFGGGNPLVWISNNFSNPGPTLQRIRLRRNDNGTFSTPEQNAIGLSNAQVQALGAAALNNVSGGPGVPQALIDAVRQAGFAGAPTNSLDPNFEAPSQWRFSGSVDYEADLGFLGDGWLFGADVIYSNVNNALEWADLRSVRQTGANATLPDGRPRYNVRPGVGGENTDMLLTNTSFGESWNIVGRFDKVFDSGFFINGSYTYQDVKDQNPGTSSVANSNYGQTAFLDPNFAAQGISNYNRDHQFRLGTGFDSELFGDNNTRIELFYNVRSGQRYSFTMNDPTQGRSAVFGVNERASRGLLYVPNVSSITADTRVSYDSQATFEAVQNLVRTSELNEYQGEIAPKNIGKTPWVHKLDLSVRQEVPFAFGGKLELMADVENVLNLIDKDWGTIQQVGFPYTASVVNVTCLQAAAPSGTAGTAATNASQPCAQYRYSSFRAPNEATNINGSLWGVRFGVRVRF</sequence>
<evidence type="ECO:0000256" key="7">
    <source>
        <dbReference type="SAM" id="SignalP"/>
    </source>
</evidence>
<dbReference type="InterPro" id="IPR037066">
    <property type="entry name" value="Plug_dom_sf"/>
</dbReference>
<dbReference type="InterPro" id="IPR036942">
    <property type="entry name" value="Beta-barrel_TonB_sf"/>
</dbReference>
<evidence type="ECO:0000313" key="9">
    <source>
        <dbReference type="EMBL" id="ANK12651.1"/>
    </source>
</evidence>
<dbReference type="EMBL" id="CP016033">
    <property type="protein sequence ID" value="ANK12651.1"/>
    <property type="molecule type" value="Genomic_DNA"/>
</dbReference>
<dbReference type="Pfam" id="PF25183">
    <property type="entry name" value="OMP_b-brl_4"/>
    <property type="match status" value="1"/>
</dbReference>
<reference evidence="9 10" key="1">
    <citation type="submission" date="2016-05" db="EMBL/GenBank/DDBJ databases">
        <title>Compelete Genome Sequence of Bacteriochlorophyll-Synthesizing Bacterium Porphyrobacter neustonensis DSM 9434.</title>
        <authorList>
            <person name="Shi X.-L."/>
            <person name="Wu Y.-H."/>
            <person name="Cheng H."/>
            <person name="Xu L."/>
            <person name="Zhang X.-Q."/>
            <person name="Wang C.-S."/>
            <person name="Xu X.-W."/>
        </authorList>
    </citation>
    <scope>NUCLEOTIDE SEQUENCE [LARGE SCALE GENOMIC DNA]</scope>
    <source>
        <strain evidence="9 10">DSM 9434</strain>
    </source>
</reference>
<keyword evidence="4" id="KW-0812">Transmembrane</keyword>
<dbReference type="Gene3D" id="2.170.130.10">
    <property type="entry name" value="TonB-dependent receptor, plug domain"/>
    <property type="match status" value="1"/>
</dbReference>
<dbReference type="Proteomes" id="UP000078263">
    <property type="component" value="Chromosome"/>
</dbReference>
<dbReference type="STRING" id="1112.A9D12_06485"/>
<dbReference type="KEGG" id="pns:A9D12_06485"/>
<evidence type="ECO:0000256" key="1">
    <source>
        <dbReference type="ARBA" id="ARBA00004571"/>
    </source>
</evidence>
<dbReference type="Gene3D" id="2.40.170.20">
    <property type="entry name" value="TonB-dependent receptor, beta-barrel domain"/>
    <property type="match status" value="1"/>
</dbReference>